<protein>
    <submittedName>
        <fullName evidence="2">Uncharacterized protein</fullName>
    </submittedName>
</protein>
<dbReference type="AlphaFoldDB" id="A0A0A9EZ78"/>
<sequence length="132" mass="13890">MDYDICCFVNINIQLIALREPREMGHEPVPELGVGRLLVAVGDEPLVHLAADVAGASPSPATSAPTGAGGRGGGGGVAQRGRALPDALLDATAGPTRRRLRSRRRNHPRSRRALQVTCPASPLLPPPKLRLV</sequence>
<evidence type="ECO:0000313" key="2">
    <source>
        <dbReference type="EMBL" id="JAE05392.1"/>
    </source>
</evidence>
<proteinExistence type="predicted"/>
<organism evidence="2">
    <name type="scientific">Arundo donax</name>
    <name type="common">Giant reed</name>
    <name type="synonym">Donax arundinaceus</name>
    <dbReference type="NCBI Taxonomy" id="35708"/>
    <lineage>
        <taxon>Eukaryota</taxon>
        <taxon>Viridiplantae</taxon>
        <taxon>Streptophyta</taxon>
        <taxon>Embryophyta</taxon>
        <taxon>Tracheophyta</taxon>
        <taxon>Spermatophyta</taxon>
        <taxon>Magnoliopsida</taxon>
        <taxon>Liliopsida</taxon>
        <taxon>Poales</taxon>
        <taxon>Poaceae</taxon>
        <taxon>PACMAD clade</taxon>
        <taxon>Arundinoideae</taxon>
        <taxon>Arundineae</taxon>
        <taxon>Arundo</taxon>
    </lineage>
</organism>
<feature type="compositionally biased region" description="Low complexity" evidence="1">
    <location>
        <begin position="55"/>
        <end position="66"/>
    </location>
</feature>
<feature type="compositionally biased region" description="Basic residues" evidence="1">
    <location>
        <begin position="96"/>
        <end position="112"/>
    </location>
</feature>
<feature type="region of interest" description="Disordered" evidence="1">
    <location>
        <begin position="55"/>
        <end position="132"/>
    </location>
</feature>
<feature type="compositionally biased region" description="Pro residues" evidence="1">
    <location>
        <begin position="122"/>
        <end position="132"/>
    </location>
</feature>
<accession>A0A0A9EZ78</accession>
<evidence type="ECO:0000256" key="1">
    <source>
        <dbReference type="SAM" id="MobiDB-lite"/>
    </source>
</evidence>
<name>A0A0A9EZ78_ARUDO</name>
<reference evidence="2" key="1">
    <citation type="submission" date="2014-09" db="EMBL/GenBank/DDBJ databases">
        <authorList>
            <person name="Magalhaes I.L.F."/>
            <person name="Oliveira U."/>
            <person name="Santos F.R."/>
            <person name="Vidigal T.H.D.A."/>
            <person name="Brescovit A.D."/>
            <person name="Santos A.J."/>
        </authorList>
    </citation>
    <scope>NUCLEOTIDE SEQUENCE</scope>
    <source>
        <tissue evidence="2">Shoot tissue taken approximately 20 cm above the soil surface</tissue>
    </source>
</reference>
<feature type="compositionally biased region" description="Gly residues" evidence="1">
    <location>
        <begin position="67"/>
        <end position="78"/>
    </location>
</feature>
<reference evidence="2" key="2">
    <citation type="journal article" date="2015" name="Data Brief">
        <title>Shoot transcriptome of the giant reed, Arundo donax.</title>
        <authorList>
            <person name="Barrero R.A."/>
            <person name="Guerrero F.D."/>
            <person name="Moolhuijzen P."/>
            <person name="Goolsby J.A."/>
            <person name="Tidwell J."/>
            <person name="Bellgard S.E."/>
            <person name="Bellgard M.I."/>
        </authorList>
    </citation>
    <scope>NUCLEOTIDE SEQUENCE</scope>
    <source>
        <tissue evidence="2">Shoot tissue taken approximately 20 cm above the soil surface</tissue>
    </source>
</reference>
<dbReference type="EMBL" id="GBRH01192504">
    <property type="protein sequence ID" value="JAE05392.1"/>
    <property type="molecule type" value="Transcribed_RNA"/>
</dbReference>